<keyword evidence="1" id="KW-0880">Kelch repeat</keyword>
<dbReference type="EMBL" id="LCMI01000003">
    <property type="protein sequence ID" value="KKU33482.1"/>
    <property type="molecule type" value="Genomic_DNA"/>
</dbReference>
<keyword evidence="4" id="KW-1133">Transmembrane helix</keyword>
<organism evidence="6 7">
    <name type="scientific">Candidatus Collierbacteria bacterium GW2011_GWA2_46_26</name>
    <dbReference type="NCBI Taxonomy" id="1618381"/>
    <lineage>
        <taxon>Bacteria</taxon>
        <taxon>Candidatus Collieribacteriota</taxon>
    </lineage>
</organism>
<protein>
    <submittedName>
        <fullName evidence="6">Kelch repeat protein</fullName>
    </submittedName>
</protein>
<dbReference type="SUPFAM" id="SSF49452">
    <property type="entry name" value="Starch-binding domain-like"/>
    <property type="match status" value="1"/>
</dbReference>
<feature type="transmembrane region" description="Helical" evidence="4">
    <location>
        <begin position="839"/>
        <end position="859"/>
    </location>
</feature>
<dbReference type="Gene3D" id="2.60.40.10">
    <property type="entry name" value="Immunoglobulins"/>
    <property type="match status" value="1"/>
</dbReference>
<evidence type="ECO:0000256" key="1">
    <source>
        <dbReference type="ARBA" id="ARBA00022441"/>
    </source>
</evidence>
<dbReference type="Pfam" id="PF24681">
    <property type="entry name" value="Kelch_KLHDC2_KLHL20_DRC7"/>
    <property type="match status" value="1"/>
</dbReference>
<feature type="region of interest" description="Disordered" evidence="3">
    <location>
        <begin position="599"/>
        <end position="618"/>
    </location>
</feature>
<evidence type="ECO:0000313" key="7">
    <source>
        <dbReference type="Proteomes" id="UP000034794"/>
    </source>
</evidence>
<evidence type="ECO:0000259" key="5">
    <source>
        <dbReference type="Pfam" id="PF19077"/>
    </source>
</evidence>
<keyword evidence="4" id="KW-0812">Transmembrane</keyword>
<reference evidence="6 7" key="1">
    <citation type="journal article" date="2015" name="Nature">
        <title>rRNA introns, odd ribosomes, and small enigmatic genomes across a large radiation of phyla.</title>
        <authorList>
            <person name="Brown C.T."/>
            <person name="Hug L.A."/>
            <person name="Thomas B.C."/>
            <person name="Sharon I."/>
            <person name="Castelle C.J."/>
            <person name="Singh A."/>
            <person name="Wilkins M.J."/>
            <person name="Williams K.H."/>
            <person name="Banfield J.F."/>
        </authorList>
    </citation>
    <scope>NUCLEOTIDE SEQUENCE [LARGE SCALE GENOMIC DNA]</scope>
</reference>
<dbReference type="InterPro" id="IPR014756">
    <property type="entry name" value="Ig_E-set"/>
</dbReference>
<dbReference type="SUPFAM" id="SSF117281">
    <property type="entry name" value="Kelch motif"/>
    <property type="match status" value="1"/>
</dbReference>
<feature type="domain" description="Bacterial Ig-like" evidence="5">
    <location>
        <begin position="343"/>
        <end position="435"/>
    </location>
</feature>
<dbReference type="Pfam" id="PF19077">
    <property type="entry name" value="Big_13"/>
    <property type="match status" value="1"/>
</dbReference>
<dbReference type="PANTHER" id="PTHR46376">
    <property type="entry name" value="LEUCINE-ZIPPER-LIKE TRANSCRIPTIONAL REGULATOR 1"/>
    <property type="match status" value="1"/>
</dbReference>
<proteinExistence type="predicted"/>
<dbReference type="GO" id="GO:0030246">
    <property type="term" value="F:carbohydrate binding"/>
    <property type="evidence" value="ECO:0007669"/>
    <property type="project" value="InterPro"/>
</dbReference>
<comment type="caution">
    <text evidence="6">The sequence shown here is derived from an EMBL/GenBank/DDBJ whole genome shotgun (WGS) entry which is preliminary data.</text>
</comment>
<accession>A0A0G1PLA2</accession>
<dbReference type="Proteomes" id="UP000034794">
    <property type="component" value="Unassembled WGS sequence"/>
</dbReference>
<keyword evidence="4" id="KW-0472">Membrane</keyword>
<name>A0A0G1PLA2_9BACT</name>
<feature type="compositionally biased region" description="Polar residues" evidence="3">
    <location>
        <begin position="599"/>
        <end position="616"/>
    </location>
</feature>
<dbReference type="InterPro" id="IPR044016">
    <property type="entry name" value="Big_13"/>
</dbReference>
<dbReference type="CDD" id="cd15482">
    <property type="entry name" value="Sialidase_non-viral"/>
    <property type="match status" value="1"/>
</dbReference>
<evidence type="ECO:0000256" key="4">
    <source>
        <dbReference type="SAM" id="Phobius"/>
    </source>
</evidence>
<dbReference type="InterPro" id="IPR015915">
    <property type="entry name" value="Kelch-typ_b-propeller"/>
</dbReference>
<evidence type="ECO:0000313" key="6">
    <source>
        <dbReference type="EMBL" id="KKU33482.1"/>
    </source>
</evidence>
<evidence type="ECO:0000256" key="3">
    <source>
        <dbReference type="SAM" id="MobiDB-lite"/>
    </source>
</evidence>
<keyword evidence="2" id="KW-0677">Repeat</keyword>
<dbReference type="InterPro" id="IPR051568">
    <property type="entry name" value="LZTR1/Attractin"/>
</dbReference>
<dbReference type="Gene3D" id="2.120.10.80">
    <property type="entry name" value="Kelch-type beta propeller"/>
    <property type="match status" value="2"/>
</dbReference>
<dbReference type="PANTHER" id="PTHR46376:SF1">
    <property type="entry name" value="LEUCINE-ZIPPER-LIKE TRANSCRIPTIONAL REGULATOR 1"/>
    <property type="match status" value="1"/>
</dbReference>
<dbReference type="InterPro" id="IPR013783">
    <property type="entry name" value="Ig-like_fold"/>
</dbReference>
<sequence>MKIFNIKKILSRIVLLSCFLISFLFNPLVTKTVLALPDGSSWVEAGTDALPVATSYLSSIVFNSKMWVIGGNTGSATRKVYYSTDGITWTEAGTDALPVGTYNHTSVVFDSKMWVIGGNTGAGGVDAIKRKVYYSTDGITWTEAGTDALPVRTEGHSSVVFDSKMWVIGGSVPAATRKVYYSSDGITWTEAGTNALPVATYNHSSVVFDSKMWVIGGYAGGLVRKVYYSSDGITWTEAGTNALPVVTGWSAAVVFDSKMWVIGGATTSFARSRRVYSSADGITWTEAGTDALPVATYTHSSVVYDSQMWLIGGDTGSRTRKVYYTPTPDSAAPSISLSAFSPDPTSDATPAITGTATEDEGTVSSVEYQMDGTTGSWTACTADDGTFDEASEAFTCTVSPALADGAHTIYVRATDSNSNTTSNANASTDSFTIDTTVPISLTLDSPTGYTKDFTRPTLVFKKATDATAGISSYSVFLDDGKNQNWSTTGIPASGNGSSAYVWKDDSSVKVEFTNENDSDSTNDQIRVYFKGLDSAELTEGKHSWKVIAYDNAGNSKEESKDFYLDKTNPSISELAVANVSTVAQGQVYKLNVTNRTPSFSGKASDPYQGSTKTNANDTKDTFDKVCSGPLTLTLTLKRKDSRGDFIDHLTKEYSLTDIKDEPLNEKYARFYITVPYPLIDGYYQTNLSLKDQVGNSYNYPVFYLSLNYSSAASGVNYQTQGNLQTEITNQEQIPVQSEEEKQQVQQQGYTVQVKVISKQNQPIINARVEIHSDIQTSYTDKQGIALFHNVPGGNHLIKIAYANFTREQKVTLEGDNTKQFNFDIRVTEESKTPIYKNPVSLVLATVVLSLLVSILFSLWRKRQV</sequence>
<dbReference type="PATRIC" id="fig|1618381.3.peg.323"/>
<dbReference type="InterPro" id="IPR013784">
    <property type="entry name" value="Carb-bd-like_fold"/>
</dbReference>
<gene>
    <name evidence="6" type="ORF">UX47_C0003G0005</name>
</gene>
<dbReference type="AlphaFoldDB" id="A0A0G1PLA2"/>
<evidence type="ECO:0000256" key="2">
    <source>
        <dbReference type="ARBA" id="ARBA00022737"/>
    </source>
</evidence>
<dbReference type="SUPFAM" id="SSF81296">
    <property type="entry name" value="E set domains"/>
    <property type="match status" value="1"/>
</dbReference>